<dbReference type="AlphaFoldDB" id="A0A0D8BRP2"/>
<protein>
    <submittedName>
        <fullName evidence="1">Luciferase family protein</fullName>
    </submittedName>
</protein>
<sequence length="61" mass="6980">MPLKLSVLDQSPIPEGTTAEEALENTVRLAQFYDFSDKLTSFRFIAETMWGVETNDADYLY</sequence>
<proteinExistence type="predicted"/>
<gene>
    <name evidence="1" type="ORF">LG52_1216</name>
</gene>
<organism evidence="1 2">
    <name type="scientific">Geobacillus kaustophilus</name>
    <dbReference type="NCBI Taxonomy" id="1462"/>
    <lineage>
        <taxon>Bacteria</taxon>
        <taxon>Bacillati</taxon>
        <taxon>Bacillota</taxon>
        <taxon>Bacilli</taxon>
        <taxon>Bacillales</taxon>
        <taxon>Anoxybacillaceae</taxon>
        <taxon>Geobacillus</taxon>
        <taxon>Geobacillus thermoleovorans group</taxon>
    </lineage>
</organism>
<dbReference type="Proteomes" id="UP000032522">
    <property type="component" value="Unassembled WGS sequence"/>
</dbReference>
<reference evidence="1 2" key="1">
    <citation type="submission" date="2015-01" db="EMBL/GenBank/DDBJ databases">
        <authorList>
            <person name="Filippidou S."/>
            <person name="Jeanneret N."/>
            <person name="Russel-Delif L."/>
            <person name="Junier T."/>
            <person name="Wunderlin T."/>
            <person name="Molina V."/>
            <person name="Johnson S.L."/>
            <person name="Davenport K.W."/>
            <person name="Chain P.S."/>
            <person name="Dorador C."/>
            <person name="Junier P."/>
        </authorList>
    </citation>
    <scope>NUCLEOTIDE SEQUENCE [LARGE SCALE GENOMIC DNA]</scope>
    <source>
        <strain evidence="1 2">Et7/4</strain>
    </source>
</reference>
<dbReference type="PATRIC" id="fig|1462.6.peg.1407"/>
<dbReference type="EMBL" id="JYBP01000003">
    <property type="protein sequence ID" value="KJE26077.1"/>
    <property type="molecule type" value="Genomic_DNA"/>
</dbReference>
<evidence type="ECO:0000313" key="1">
    <source>
        <dbReference type="EMBL" id="KJE26077.1"/>
    </source>
</evidence>
<accession>A0A0D8BRP2</accession>
<evidence type="ECO:0000313" key="2">
    <source>
        <dbReference type="Proteomes" id="UP000032522"/>
    </source>
</evidence>
<name>A0A0D8BRP2_GEOKU</name>
<comment type="caution">
    <text evidence="1">The sequence shown here is derived from an EMBL/GenBank/DDBJ whole genome shotgun (WGS) entry which is preliminary data.</text>
</comment>